<dbReference type="EMBL" id="JAIWYP010000007">
    <property type="protein sequence ID" value="KAH3800098.1"/>
    <property type="molecule type" value="Genomic_DNA"/>
</dbReference>
<keyword evidence="7" id="KW-0325">Glycoprotein</keyword>
<reference evidence="10" key="1">
    <citation type="journal article" date="2019" name="bioRxiv">
        <title>The Genome of the Zebra Mussel, Dreissena polymorpha: A Resource for Invasive Species Research.</title>
        <authorList>
            <person name="McCartney M.A."/>
            <person name="Auch B."/>
            <person name="Kono T."/>
            <person name="Mallez S."/>
            <person name="Zhang Y."/>
            <person name="Obille A."/>
            <person name="Becker A."/>
            <person name="Abrahante J.E."/>
            <person name="Garbe J."/>
            <person name="Badalamenti J.P."/>
            <person name="Herman A."/>
            <person name="Mangelson H."/>
            <person name="Liachko I."/>
            <person name="Sullivan S."/>
            <person name="Sone E.D."/>
            <person name="Koren S."/>
            <person name="Silverstein K.A.T."/>
            <person name="Beckman K.B."/>
            <person name="Gohl D.M."/>
        </authorList>
    </citation>
    <scope>NUCLEOTIDE SEQUENCE</scope>
    <source>
        <strain evidence="10">Duluth1</strain>
        <tissue evidence="10">Whole animal</tissue>
    </source>
</reference>
<accession>A0A9D4FMV3</accession>
<evidence type="ECO:0000256" key="1">
    <source>
        <dbReference type="ARBA" id="ARBA00004479"/>
    </source>
</evidence>
<dbReference type="InterPro" id="IPR048525">
    <property type="entry name" value="DDR1-2_DS-like"/>
</dbReference>
<keyword evidence="2 8" id="KW-0812">Transmembrane</keyword>
<evidence type="ECO:0000256" key="5">
    <source>
        <dbReference type="ARBA" id="ARBA00023136"/>
    </source>
</evidence>
<dbReference type="GO" id="GO:0016020">
    <property type="term" value="C:membrane"/>
    <property type="evidence" value="ECO:0007669"/>
    <property type="project" value="UniProtKB-SubCell"/>
</dbReference>
<reference evidence="10" key="2">
    <citation type="submission" date="2020-11" db="EMBL/GenBank/DDBJ databases">
        <authorList>
            <person name="McCartney M.A."/>
            <person name="Auch B."/>
            <person name="Kono T."/>
            <person name="Mallez S."/>
            <person name="Becker A."/>
            <person name="Gohl D.M."/>
            <person name="Silverstein K.A.T."/>
            <person name="Koren S."/>
            <person name="Bechman K.B."/>
            <person name="Herman A."/>
            <person name="Abrahante J.E."/>
            <person name="Garbe J."/>
        </authorList>
    </citation>
    <scope>NUCLEOTIDE SEQUENCE</scope>
    <source>
        <strain evidence="10">Duluth1</strain>
        <tissue evidence="10">Whole animal</tissue>
    </source>
</reference>
<evidence type="ECO:0000256" key="2">
    <source>
        <dbReference type="ARBA" id="ARBA00022692"/>
    </source>
</evidence>
<evidence type="ECO:0000256" key="4">
    <source>
        <dbReference type="ARBA" id="ARBA00022989"/>
    </source>
</evidence>
<evidence type="ECO:0000256" key="8">
    <source>
        <dbReference type="SAM" id="Phobius"/>
    </source>
</evidence>
<keyword evidence="3" id="KW-0732">Signal</keyword>
<evidence type="ECO:0000313" key="11">
    <source>
        <dbReference type="Proteomes" id="UP000828390"/>
    </source>
</evidence>
<keyword evidence="11" id="KW-1185">Reference proteome</keyword>
<dbReference type="Proteomes" id="UP000828390">
    <property type="component" value="Unassembled WGS sequence"/>
</dbReference>
<feature type="transmembrane region" description="Helical" evidence="8">
    <location>
        <begin position="279"/>
        <end position="297"/>
    </location>
</feature>
<proteinExistence type="predicted"/>
<dbReference type="Gene3D" id="2.60.120.1190">
    <property type="match status" value="1"/>
</dbReference>
<comment type="caution">
    <text evidence="10">The sequence shown here is derived from an EMBL/GenBank/DDBJ whole genome shotgun (WGS) entry which is preliminary data.</text>
</comment>
<comment type="subcellular location">
    <subcellularLocation>
        <location evidence="1">Membrane</location>
        <topology evidence="1">Single-pass type I membrane protein</topology>
    </subcellularLocation>
</comment>
<name>A0A9D4FMV3_DREPO</name>
<evidence type="ECO:0000313" key="10">
    <source>
        <dbReference type="EMBL" id="KAH3800098.1"/>
    </source>
</evidence>
<gene>
    <name evidence="10" type="ORF">DPMN_153723</name>
</gene>
<protein>
    <recommendedName>
        <fullName evidence="9">Discoidin domain-containing protein</fullName>
    </recommendedName>
</protein>
<dbReference type="Pfam" id="PF21114">
    <property type="entry name" value="DDR1-2_DS-like"/>
    <property type="match status" value="1"/>
</dbReference>
<feature type="domain" description="Discoidin" evidence="9">
    <location>
        <begin position="71"/>
        <end position="168"/>
    </location>
</feature>
<sequence length="355" mass="40650">MREVTPPIIGRRQDSPYRVHAGILLVYCWWVRVHYRYFVGGCMHYRYFVGGWGMHNRYFVGGWVCIGGDRRGSELDFVDFTYDGMIQENFLLEGLGQLTDGEIGDYNFRLDNEDLRIKGYEIWVGWRNDTQDFQGPLIITFKFDQVRNFSKVFINCNNLFSKEVRVFKRGWESLPELAGEYSRPVMIKLNNNLYFDAKWIMISMQPGISTYHKVMDLIPTEEKDSTGSTQETYLRVPPATLKPPLVPPKPEDKYYEHELNIGKDGKEKAPNQQTPGSDIIGIIIGSLAGLIAILIAINNNRRMKTALADTHNQITLNMSDLQGTHTNGKVLNGHMYNGVPLTELESDRECCSGKT</sequence>
<evidence type="ECO:0000256" key="3">
    <source>
        <dbReference type="ARBA" id="ARBA00022729"/>
    </source>
</evidence>
<organism evidence="10 11">
    <name type="scientific">Dreissena polymorpha</name>
    <name type="common">Zebra mussel</name>
    <name type="synonym">Mytilus polymorpha</name>
    <dbReference type="NCBI Taxonomy" id="45954"/>
    <lineage>
        <taxon>Eukaryota</taxon>
        <taxon>Metazoa</taxon>
        <taxon>Spiralia</taxon>
        <taxon>Lophotrochozoa</taxon>
        <taxon>Mollusca</taxon>
        <taxon>Bivalvia</taxon>
        <taxon>Autobranchia</taxon>
        <taxon>Heteroconchia</taxon>
        <taxon>Euheterodonta</taxon>
        <taxon>Imparidentia</taxon>
        <taxon>Neoheterodontei</taxon>
        <taxon>Myida</taxon>
        <taxon>Dreissenoidea</taxon>
        <taxon>Dreissenidae</taxon>
        <taxon>Dreissena</taxon>
    </lineage>
</organism>
<evidence type="ECO:0000256" key="7">
    <source>
        <dbReference type="ARBA" id="ARBA00023180"/>
    </source>
</evidence>
<evidence type="ECO:0000259" key="9">
    <source>
        <dbReference type="Pfam" id="PF21114"/>
    </source>
</evidence>
<keyword evidence="6" id="KW-1015">Disulfide bond</keyword>
<keyword evidence="4 8" id="KW-1133">Transmembrane helix</keyword>
<evidence type="ECO:0000256" key="6">
    <source>
        <dbReference type="ARBA" id="ARBA00023157"/>
    </source>
</evidence>
<dbReference type="AlphaFoldDB" id="A0A9D4FMV3"/>
<keyword evidence="5 8" id="KW-0472">Membrane</keyword>